<comment type="similarity">
    <text evidence="1 2">Belongs to the UPF0235 family.</text>
</comment>
<dbReference type="Proteomes" id="UP000614469">
    <property type="component" value="Unassembled WGS sequence"/>
</dbReference>
<organism evidence="3 4">
    <name type="scientific">Candidatus Desulfolinea nitratireducens</name>
    <dbReference type="NCBI Taxonomy" id="2841698"/>
    <lineage>
        <taxon>Bacteria</taxon>
        <taxon>Bacillati</taxon>
        <taxon>Chloroflexota</taxon>
        <taxon>Anaerolineae</taxon>
        <taxon>Anaerolineales</taxon>
        <taxon>Anaerolineales incertae sedis</taxon>
        <taxon>Candidatus Desulfolinea</taxon>
    </lineage>
</organism>
<reference evidence="3 4" key="1">
    <citation type="submission" date="2020-08" db="EMBL/GenBank/DDBJ databases">
        <title>Bridging the membrane lipid divide: bacteria of the FCB group superphylum have the potential to synthesize archaeal ether lipids.</title>
        <authorList>
            <person name="Villanueva L."/>
            <person name="Von Meijenfeldt F.A.B."/>
            <person name="Westbye A.B."/>
            <person name="Yadav S."/>
            <person name="Hopmans E.C."/>
            <person name="Dutilh B.E."/>
            <person name="Sinninghe Damste J.S."/>
        </authorList>
    </citation>
    <scope>NUCLEOTIDE SEQUENCE [LARGE SCALE GENOMIC DNA]</scope>
    <source>
        <strain evidence="3">NIOZ-UU36</strain>
    </source>
</reference>
<dbReference type="Gene3D" id="3.30.1200.10">
    <property type="entry name" value="YggU-like"/>
    <property type="match status" value="1"/>
</dbReference>
<sequence length="103" mass="10811">MVSRKYKLHDGKVGSALAIRLTSQAGQNAIAGIMENGTVKVHVTAASENGDDNEALIQLLADVLSVPKSKVAVVAGNTGRDKILSVLGLDAITMTRLIRKSLD</sequence>
<protein>
    <recommendedName>
        <fullName evidence="2">UPF0235 protein H8E29_14440</fullName>
    </recommendedName>
</protein>
<evidence type="ECO:0000313" key="3">
    <source>
        <dbReference type="EMBL" id="MBC8336460.1"/>
    </source>
</evidence>
<dbReference type="EMBL" id="JACNJN010000163">
    <property type="protein sequence ID" value="MBC8336460.1"/>
    <property type="molecule type" value="Genomic_DNA"/>
</dbReference>
<evidence type="ECO:0000256" key="1">
    <source>
        <dbReference type="ARBA" id="ARBA00010364"/>
    </source>
</evidence>
<dbReference type="Pfam" id="PF02594">
    <property type="entry name" value="DUF167"/>
    <property type="match status" value="1"/>
</dbReference>
<comment type="caution">
    <text evidence="3">The sequence shown here is derived from an EMBL/GenBank/DDBJ whole genome shotgun (WGS) entry which is preliminary data.</text>
</comment>
<name>A0A8J6NNK1_9CHLR</name>
<dbReference type="GO" id="GO:0005737">
    <property type="term" value="C:cytoplasm"/>
    <property type="evidence" value="ECO:0007669"/>
    <property type="project" value="TreeGrafter"/>
</dbReference>
<dbReference type="AlphaFoldDB" id="A0A8J6NNK1"/>
<evidence type="ECO:0000256" key="2">
    <source>
        <dbReference type="HAMAP-Rule" id="MF_00634"/>
    </source>
</evidence>
<gene>
    <name evidence="3" type="ORF">H8E29_14440</name>
</gene>
<dbReference type="PANTHER" id="PTHR13420:SF7">
    <property type="entry name" value="UPF0235 PROTEIN C15ORF40"/>
    <property type="match status" value="1"/>
</dbReference>
<dbReference type="InterPro" id="IPR003746">
    <property type="entry name" value="DUF167"/>
</dbReference>
<accession>A0A8J6NNK1</accession>
<dbReference type="InterPro" id="IPR036591">
    <property type="entry name" value="YggU-like_sf"/>
</dbReference>
<evidence type="ECO:0000313" key="4">
    <source>
        <dbReference type="Proteomes" id="UP000614469"/>
    </source>
</evidence>
<dbReference type="PANTHER" id="PTHR13420">
    <property type="entry name" value="UPF0235 PROTEIN C15ORF40"/>
    <property type="match status" value="1"/>
</dbReference>
<dbReference type="SMART" id="SM01152">
    <property type="entry name" value="DUF167"/>
    <property type="match status" value="1"/>
</dbReference>
<proteinExistence type="inferred from homology"/>
<dbReference type="NCBIfam" id="TIGR00251">
    <property type="entry name" value="DUF167 family protein"/>
    <property type="match status" value="1"/>
</dbReference>
<dbReference type="HAMAP" id="MF_00634">
    <property type="entry name" value="UPF0235"/>
    <property type="match status" value="1"/>
</dbReference>
<dbReference type="SUPFAM" id="SSF69786">
    <property type="entry name" value="YggU-like"/>
    <property type="match status" value="1"/>
</dbReference>